<keyword evidence="1" id="KW-0808">Transferase</keyword>
<dbReference type="KEGG" id="salh:HMF8227_01933"/>
<dbReference type="Proteomes" id="UP000245728">
    <property type="component" value="Chromosome"/>
</dbReference>
<dbReference type="InterPro" id="IPR050832">
    <property type="entry name" value="Bact_Acetyltransf"/>
</dbReference>
<feature type="domain" description="N-acetyltransferase" evidence="3">
    <location>
        <begin position="1"/>
        <end position="134"/>
    </location>
</feature>
<organism evidence="4 5">
    <name type="scientific">Saliniradius amylolyticus</name>
    <dbReference type="NCBI Taxonomy" id="2183582"/>
    <lineage>
        <taxon>Bacteria</taxon>
        <taxon>Pseudomonadati</taxon>
        <taxon>Pseudomonadota</taxon>
        <taxon>Gammaproteobacteria</taxon>
        <taxon>Alteromonadales</taxon>
        <taxon>Alteromonadaceae</taxon>
        <taxon>Saliniradius</taxon>
    </lineage>
</organism>
<name>A0A2S2E435_9ALTE</name>
<dbReference type="Gene3D" id="3.40.630.30">
    <property type="match status" value="1"/>
</dbReference>
<evidence type="ECO:0000259" key="3">
    <source>
        <dbReference type="PROSITE" id="PS51186"/>
    </source>
</evidence>
<reference evidence="4 5" key="1">
    <citation type="submission" date="2018-05" db="EMBL/GenBank/DDBJ databases">
        <title>Salinimonas sp. HMF8227 Genome sequencing and assembly.</title>
        <authorList>
            <person name="Kang H."/>
            <person name="Kang J."/>
            <person name="Cha I."/>
            <person name="Kim H."/>
            <person name="Joh K."/>
        </authorList>
    </citation>
    <scope>NUCLEOTIDE SEQUENCE [LARGE SCALE GENOMIC DNA]</scope>
    <source>
        <strain evidence="4 5">HMF8227</strain>
    </source>
</reference>
<dbReference type="GO" id="GO:0016747">
    <property type="term" value="F:acyltransferase activity, transferring groups other than amino-acyl groups"/>
    <property type="evidence" value="ECO:0007669"/>
    <property type="project" value="InterPro"/>
</dbReference>
<evidence type="ECO:0000256" key="1">
    <source>
        <dbReference type="ARBA" id="ARBA00022679"/>
    </source>
</evidence>
<proteinExistence type="predicted"/>
<dbReference type="Pfam" id="PF13673">
    <property type="entry name" value="Acetyltransf_10"/>
    <property type="match status" value="1"/>
</dbReference>
<accession>A0A2S2E435</accession>
<evidence type="ECO:0000313" key="5">
    <source>
        <dbReference type="Proteomes" id="UP000245728"/>
    </source>
</evidence>
<gene>
    <name evidence="4" type="ORF">HMF8227_01933</name>
</gene>
<dbReference type="PROSITE" id="PS51186">
    <property type="entry name" value="GNAT"/>
    <property type="match status" value="1"/>
</dbReference>
<dbReference type="PANTHER" id="PTHR43877">
    <property type="entry name" value="AMINOALKYLPHOSPHONATE N-ACETYLTRANSFERASE-RELATED-RELATED"/>
    <property type="match status" value="1"/>
</dbReference>
<dbReference type="InterPro" id="IPR016181">
    <property type="entry name" value="Acyl_CoA_acyltransferase"/>
</dbReference>
<keyword evidence="5" id="KW-1185">Reference proteome</keyword>
<evidence type="ECO:0000256" key="2">
    <source>
        <dbReference type="ARBA" id="ARBA00023315"/>
    </source>
</evidence>
<keyword evidence="2" id="KW-0012">Acyltransferase</keyword>
<dbReference type="InterPro" id="IPR000182">
    <property type="entry name" value="GNAT_dom"/>
</dbReference>
<dbReference type="AlphaFoldDB" id="A0A2S2E435"/>
<evidence type="ECO:0000313" key="4">
    <source>
        <dbReference type="EMBL" id="AWL12403.1"/>
    </source>
</evidence>
<sequence length="137" mass="15917">MELESLLRLRQQVFMLEQQSLYEDIDGLDQRSWHLLLIADARLAGYARLRADEQKRCYKFERLVLLPDYRGQGIGQQLVTELLSKAAQLGDYQRFELSAQTPLQSFYGRFGWRTVGDAYDDGGVEHIDMVLNRSQSK</sequence>
<dbReference type="SUPFAM" id="SSF55729">
    <property type="entry name" value="Acyl-CoA N-acyltransferases (Nat)"/>
    <property type="match status" value="1"/>
</dbReference>
<dbReference type="CDD" id="cd04301">
    <property type="entry name" value="NAT_SF"/>
    <property type="match status" value="1"/>
</dbReference>
<dbReference type="EMBL" id="CP029347">
    <property type="protein sequence ID" value="AWL12403.1"/>
    <property type="molecule type" value="Genomic_DNA"/>
</dbReference>
<protein>
    <submittedName>
        <fullName evidence="4">Protein ElaA</fullName>
    </submittedName>
</protein>